<evidence type="ECO:0000259" key="20">
    <source>
        <dbReference type="PROSITE" id="PS50089"/>
    </source>
</evidence>
<feature type="non-terminal residue" evidence="21">
    <location>
        <position position="291"/>
    </location>
</feature>
<evidence type="ECO:0000256" key="9">
    <source>
        <dbReference type="ARBA" id="ARBA00022786"/>
    </source>
</evidence>
<keyword evidence="12 19" id="KW-1133">Transmembrane helix</keyword>
<keyword evidence="11" id="KW-0653">Protein transport</keyword>
<keyword evidence="22" id="KW-1185">Reference proteome</keyword>
<protein>
    <recommendedName>
        <fullName evidence="17">RING-type E3 ubiquitin transferase (cysteine targeting)</fullName>
        <ecNumber evidence="17">2.3.2.36</ecNumber>
    </recommendedName>
    <alternativeName>
        <fullName evidence="15">Peroxin-2</fullName>
    </alternativeName>
</protein>
<evidence type="ECO:0000256" key="11">
    <source>
        <dbReference type="ARBA" id="ARBA00022927"/>
    </source>
</evidence>
<dbReference type="PROSITE" id="PS00518">
    <property type="entry name" value="ZF_RING_1"/>
    <property type="match status" value="1"/>
</dbReference>
<dbReference type="PROSITE" id="PS50089">
    <property type="entry name" value="ZF_RING_2"/>
    <property type="match status" value="1"/>
</dbReference>
<dbReference type="OrthoDB" id="1701437at2759"/>
<dbReference type="AlphaFoldDB" id="A0A1E4T9Y4"/>
<evidence type="ECO:0000256" key="17">
    <source>
        <dbReference type="ARBA" id="ARBA00034523"/>
    </source>
</evidence>
<proteinExistence type="inferred from homology"/>
<dbReference type="Pfam" id="PF04757">
    <property type="entry name" value="Pex2_Pex12"/>
    <property type="match status" value="1"/>
</dbReference>
<dbReference type="GO" id="GO:0016567">
    <property type="term" value="P:protein ubiquitination"/>
    <property type="evidence" value="ECO:0007669"/>
    <property type="project" value="UniProtKB-ARBA"/>
</dbReference>
<evidence type="ECO:0000256" key="19">
    <source>
        <dbReference type="SAM" id="Phobius"/>
    </source>
</evidence>
<evidence type="ECO:0000256" key="8">
    <source>
        <dbReference type="ARBA" id="ARBA00022771"/>
    </source>
</evidence>
<keyword evidence="13 19" id="KW-0472">Membrane</keyword>
<dbReference type="InterPro" id="IPR001841">
    <property type="entry name" value="Znf_RING"/>
</dbReference>
<dbReference type="SMART" id="SM00184">
    <property type="entry name" value="RING"/>
    <property type="match status" value="1"/>
</dbReference>
<dbReference type="InterPro" id="IPR027370">
    <property type="entry name" value="Znf-RING_euk"/>
</dbReference>
<dbReference type="SUPFAM" id="SSF57850">
    <property type="entry name" value="RING/U-box"/>
    <property type="match status" value="1"/>
</dbReference>
<evidence type="ECO:0000313" key="22">
    <source>
        <dbReference type="Proteomes" id="UP000095023"/>
    </source>
</evidence>
<dbReference type="InterPro" id="IPR017907">
    <property type="entry name" value="Znf_RING_CS"/>
</dbReference>
<dbReference type="EMBL" id="KV453843">
    <property type="protein sequence ID" value="ODV88554.1"/>
    <property type="molecule type" value="Genomic_DNA"/>
</dbReference>
<feature type="domain" description="RING-type" evidence="20">
    <location>
        <begin position="230"/>
        <end position="278"/>
    </location>
</feature>
<evidence type="ECO:0000313" key="21">
    <source>
        <dbReference type="EMBL" id="ODV88554.1"/>
    </source>
</evidence>
<dbReference type="PANTHER" id="PTHR48178">
    <property type="entry name" value="PEROXISOME BIOGENESIS FACTOR 2"/>
    <property type="match status" value="1"/>
</dbReference>
<comment type="catalytic activity">
    <reaction evidence="16">
        <text>[E2 ubiquitin-conjugating enzyme]-S-ubiquitinyl-L-cysteine + [acceptor protein]-L-cysteine = [E2 ubiquitin-conjugating enzyme]-L-cysteine + [acceptor protein]-S-ubiquitinyl-L-cysteine.</text>
        <dbReference type="EC" id="2.3.2.36"/>
    </reaction>
</comment>
<name>A0A1E4T9Y4_9ASCO</name>
<feature type="transmembrane region" description="Helical" evidence="19">
    <location>
        <begin position="185"/>
        <end position="203"/>
    </location>
</feature>
<dbReference type="GO" id="GO:0016562">
    <property type="term" value="P:protein import into peroxisome matrix, receptor recycling"/>
    <property type="evidence" value="ECO:0007669"/>
    <property type="project" value="UniProtKB-ARBA"/>
</dbReference>
<sequence>PYPTPRVGQLDASLLDAELVDTLNKQLLSAFDGFMPTIKTHYSTELLVALKLLLFKLTIWDHGTTYGGLLQNVTLTNSKGQPATKAQRGLYGMISILGGYVWQKCEDTMYRDGWEDEPRGSWRSRVAEVLKTANKLWKVATALSFALFLFSGRYSTLVLRILRLRFTPGRVVSRQTSFEFQNRQLVWSVITEFLVFILPMLHIPRLRRRIERLFNKQTSGELDFLPLKVCAICYKDSDVAADITNPYEASPCGHIYCYVCLQTKLSIEQGDGWACLRCGEIIKSGKPWTDV</sequence>
<keyword evidence="5" id="KW-0808">Transferase</keyword>
<comment type="subcellular location">
    <subcellularLocation>
        <location evidence="1">Peroxisome membrane</location>
        <topology evidence="1">Multi-pass membrane protein</topology>
    </subcellularLocation>
</comment>
<comment type="similarity">
    <text evidence="3">Belongs to the pex2/pex10/pex12 family.</text>
</comment>
<keyword evidence="6 19" id="KW-0812">Transmembrane</keyword>
<evidence type="ECO:0000256" key="3">
    <source>
        <dbReference type="ARBA" id="ARBA00008704"/>
    </source>
</evidence>
<evidence type="ECO:0000256" key="7">
    <source>
        <dbReference type="ARBA" id="ARBA00022723"/>
    </source>
</evidence>
<comment type="pathway">
    <text evidence="2">Protein modification; protein ubiquitination.</text>
</comment>
<dbReference type="GO" id="GO:0061630">
    <property type="term" value="F:ubiquitin protein ligase activity"/>
    <property type="evidence" value="ECO:0007669"/>
    <property type="project" value="UniProtKB-EC"/>
</dbReference>
<evidence type="ECO:0000256" key="15">
    <source>
        <dbReference type="ARBA" id="ARBA00032511"/>
    </source>
</evidence>
<dbReference type="GO" id="GO:0005778">
    <property type="term" value="C:peroxisomal membrane"/>
    <property type="evidence" value="ECO:0007669"/>
    <property type="project" value="UniProtKB-SubCell"/>
</dbReference>
<dbReference type="InterPro" id="IPR025654">
    <property type="entry name" value="PEX2/10"/>
</dbReference>
<dbReference type="PANTHER" id="PTHR48178:SF1">
    <property type="entry name" value="PEROXISOME BIOGENESIS FACTOR 2"/>
    <property type="match status" value="1"/>
</dbReference>
<organism evidence="21 22">
    <name type="scientific">Tortispora caseinolytica NRRL Y-17796</name>
    <dbReference type="NCBI Taxonomy" id="767744"/>
    <lineage>
        <taxon>Eukaryota</taxon>
        <taxon>Fungi</taxon>
        <taxon>Dikarya</taxon>
        <taxon>Ascomycota</taxon>
        <taxon>Saccharomycotina</taxon>
        <taxon>Trigonopsidomycetes</taxon>
        <taxon>Trigonopsidales</taxon>
        <taxon>Trigonopsidaceae</taxon>
        <taxon>Tortispora</taxon>
    </lineage>
</organism>
<evidence type="ECO:0000256" key="1">
    <source>
        <dbReference type="ARBA" id="ARBA00004585"/>
    </source>
</evidence>
<dbReference type="EC" id="2.3.2.36" evidence="17"/>
<evidence type="ECO:0000256" key="10">
    <source>
        <dbReference type="ARBA" id="ARBA00022833"/>
    </source>
</evidence>
<gene>
    <name evidence="21" type="ORF">CANCADRAFT_17054</name>
</gene>
<keyword evidence="4" id="KW-0813">Transport</keyword>
<feature type="transmembrane region" description="Helical" evidence="19">
    <location>
        <begin position="139"/>
        <end position="162"/>
    </location>
</feature>
<evidence type="ECO:0000256" key="18">
    <source>
        <dbReference type="PROSITE-ProRule" id="PRU00175"/>
    </source>
</evidence>
<keyword evidence="7" id="KW-0479">Metal-binding</keyword>
<dbReference type="InterPro" id="IPR013083">
    <property type="entry name" value="Znf_RING/FYVE/PHD"/>
</dbReference>
<evidence type="ECO:0000256" key="12">
    <source>
        <dbReference type="ARBA" id="ARBA00022989"/>
    </source>
</evidence>
<evidence type="ECO:0000256" key="14">
    <source>
        <dbReference type="ARBA" id="ARBA00023140"/>
    </source>
</evidence>
<evidence type="ECO:0000256" key="16">
    <source>
        <dbReference type="ARBA" id="ARBA00034438"/>
    </source>
</evidence>
<evidence type="ECO:0000256" key="13">
    <source>
        <dbReference type="ARBA" id="ARBA00023136"/>
    </source>
</evidence>
<evidence type="ECO:0000256" key="6">
    <source>
        <dbReference type="ARBA" id="ARBA00022692"/>
    </source>
</evidence>
<dbReference type="Pfam" id="PF13445">
    <property type="entry name" value="zf-RING_UBOX"/>
    <property type="match status" value="1"/>
</dbReference>
<evidence type="ECO:0000256" key="4">
    <source>
        <dbReference type="ARBA" id="ARBA00022448"/>
    </source>
</evidence>
<dbReference type="Gene3D" id="3.30.40.10">
    <property type="entry name" value="Zinc/RING finger domain, C3HC4 (zinc finger)"/>
    <property type="match status" value="1"/>
</dbReference>
<dbReference type="Proteomes" id="UP000095023">
    <property type="component" value="Unassembled WGS sequence"/>
</dbReference>
<keyword evidence="14" id="KW-0576">Peroxisome</keyword>
<reference evidence="22" key="1">
    <citation type="submission" date="2016-02" db="EMBL/GenBank/DDBJ databases">
        <title>Comparative genomics of biotechnologically important yeasts.</title>
        <authorList>
            <consortium name="DOE Joint Genome Institute"/>
            <person name="Riley R."/>
            <person name="Haridas S."/>
            <person name="Wolfe K.H."/>
            <person name="Lopes M.R."/>
            <person name="Hittinger C.T."/>
            <person name="Goker M."/>
            <person name="Salamov A."/>
            <person name="Wisecaver J."/>
            <person name="Long T.M."/>
            <person name="Aerts A.L."/>
            <person name="Barry K."/>
            <person name="Choi C."/>
            <person name="Clum A."/>
            <person name="Coughlan A.Y."/>
            <person name="Deshpande S."/>
            <person name="Douglass A.P."/>
            <person name="Hanson S.J."/>
            <person name="Klenk H.-P."/>
            <person name="Labutti K."/>
            <person name="Lapidus A."/>
            <person name="Lindquist E."/>
            <person name="Lipzen A."/>
            <person name="Meier-Kolthoff J.P."/>
            <person name="Ohm R.A."/>
            <person name="Otillar R.P."/>
            <person name="Pangilinan J."/>
            <person name="Peng Y."/>
            <person name="Rokas A."/>
            <person name="Rosa C.A."/>
            <person name="Scheuner C."/>
            <person name="Sibirny A.A."/>
            <person name="Slot J.C."/>
            <person name="Stielow J.B."/>
            <person name="Sun H."/>
            <person name="Kurtzman C.P."/>
            <person name="Blackwell M."/>
            <person name="Jeffries T.W."/>
            <person name="Grigoriev I.V."/>
        </authorList>
    </citation>
    <scope>NUCLEOTIDE SEQUENCE [LARGE SCALE GENOMIC DNA]</scope>
    <source>
        <strain evidence="22">NRRL Y-17796</strain>
    </source>
</reference>
<feature type="non-terminal residue" evidence="21">
    <location>
        <position position="1"/>
    </location>
</feature>
<evidence type="ECO:0000256" key="5">
    <source>
        <dbReference type="ARBA" id="ARBA00022679"/>
    </source>
</evidence>
<dbReference type="GO" id="GO:0008270">
    <property type="term" value="F:zinc ion binding"/>
    <property type="evidence" value="ECO:0007669"/>
    <property type="project" value="UniProtKB-KW"/>
</dbReference>
<evidence type="ECO:0000256" key="2">
    <source>
        <dbReference type="ARBA" id="ARBA00004906"/>
    </source>
</evidence>
<keyword evidence="9" id="KW-0833">Ubl conjugation pathway</keyword>
<keyword evidence="10" id="KW-0862">Zinc</keyword>
<dbReference type="InterPro" id="IPR006845">
    <property type="entry name" value="Pex_N"/>
</dbReference>
<keyword evidence="8 18" id="KW-0863">Zinc-finger</keyword>
<accession>A0A1E4T9Y4</accession>